<protein>
    <submittedName>
        <fullName evidence="1">Uncharacterized protein</fullName>
    </submittedName>
</protein>
<organism evidence="1 2">
    <name type="scientific">Persea americana</name>
    <name type="common">Avocado</name>
    <dbReference type="NCBI Taxonomy" id="3435"/>
    <lineage>
        <taxon>Eukaryota</taxon>
        <taxon>Viridiplantae</taxon>
        <taxon>Streptophyta</taxon>
        <taxon>Embryophyta</taxon>
        <taxon>Tracheophyta</taxon>
        <taxon>Spermatophyta</taxon>
        <taxon>Magnoliopsida</taxon>
        <taxon>Magnoliidae</taxon>
        <taxon>Laurales</taxon>
        <taxon>Lauraceae</taxon>
        <taxon>Persea</taxon>
    </lineage>
</organism>
<sequence>MAAGRVGLEMIGLGGVKGDAHHLSVLESEGIEFLLSPEGKVPISSFDQRKTICLFFSAHWCRPCRVFTPQLLQLYNTLNHTGNKQLEIILISLDRDFNGFTEHFKSMPWLATPFNADVTSRLCNHFSINHIPSLIPLGSDGESIIQEEDAVPLVEDYGIEAFPFGRERREHLKALDEAKRRWATLEDLIVTAERNYVISADGTKVPVSNLAGKTVGLYFGGLWCPPCRAFTHQLIEAYNELEATKNESFQIIFVSTDRDEEEFKRHISTMPWLAVPYNEKIRRDLCRIFDIKGIPALVLMGQEGKALSTNGRAVISTYGASAFPFTESKVNEVKAALEKEGEGLPRQVLDPKHIHVLKLDMAKAYICDSCRRQGRFWVFSCNICDFDLHPGCIQHDEIINQ</sequence>
<reference evidence="1 2" key="1">
    <citation type="journal article" date="2022" name="Hortic Res">
        <title>A haplotype resolved chromosomal level avocado genome allows analysis of novel avocado genes.</title>
        <authorList>
            <person name="Nath O."/>
            <person name="Fletcher S.J."/>
            <person name="Hayward A."/>
            <person name="Shaw L.M."/>
            <person name="Masouleh A.K."/>
            <person name="Furtado A."/>
            <person name="Henry R.J."/>
            <person name="Mitter N."/>
        </authorList>
    </citation>
    <scope>NUCLEOTIDE SEQUENCE [LARGE SCALE GENOMIC DNA]</scope>
    <source>
        <strain evidence="2">cv. Hass</strain>
    </source>
</reference>
<accession>A0ACC2K6Z0</accession>
<comment type="caution">
    <text evidence="1">The sequence shown here is derived from an EMBL/GenBank/DDBJ whole genome shotgun (WGS) entry which is preliminary data.</text>
</comment>
<evidence type="ECO:0000313" key="2">
    <source>
        <dbReference type="Proteomes" id="UP001234297"/>
    </source>
</evidence>
<name>A0ACC2K6Z0_PERAE</name>
<evidence type="ECO:0000313" key="1">
    <source>
        <dbReference type="EMBL" id="KAJ8616891.1"/>
    </source>
</evidence>
<gene>
    <name evidence="1" type="ORF">MRB53_013077</name>
</gene>
<dbReference type="EMBL" id="CM056812">
    <property type="protein sequence ID" value="KAJ8616891.1"/>
    <property type="molecule type" value="Genomic_DNA"/>
</dbReference>
<proteinExistence type="predicted"/>
<keyword evidence="2" id="KW-1185">Reference proteome</keyword>
<dbReference type="Proteomes" id="UP001234297">
    <property type="component" value="Chromosome 4"/>
</dbReference>